<dbReference type="AlphaFoldDB" id="A0A4R4K4Z8"/>
<sequence>MTNQPLFYKSRGGGQFFKKEGRHIKIICLYGFNPSVERTTFDEKLLVSLECEPCDEETFNKAEAEIVQVLQLDKWSQRA</sequence>
<reference evidence="1 2" key="1">
    <citation type="submission" date="2019-02" db="EMBL/GenBank/DDBJ databases">
        <title>Arundinibacter roseus gen. nov., sp. nov., a new member of the family Cytophagaceae.</title>
        <authorList>
            <person name="Szuroczki S."/>
            <person name="Khayer B."/>
            <person name="Sproer C."/>
            <person name="Toumi M."/>
            <person name="Szabo A."/>
            <person name="Felfoldi T."/>
            <person name="Schumann P."/>
            <person name="Toth E."/>
        </authorList>
    </citation>
    <scope>NUCLEOTIDE SEQUENCE [LARGE SCALE GENOMIC DNA]</scope>
    <source>
        <strain evidence="1 2">DMA-k-7a</strain>
    </source>
</reference>
<name>A0A4R4K4Z8_9BACT</name>
<comment type="caution">
    <text evidence="1">The sequence shown here is derived from an EMBL/GenBank/DDBJ whole genome shotgun (WGS) entry which is preliminary data.</text>
</comment>
<dbReference type="EMBL" id="SMJU01000012">
    <property type="protein sequence ID" value="TDB62373.1"/>
    <property type="molecule type" value="Genomic_DNA"/>
</dbReference>
<dbReference type="OrthoDB" id="962843at2"/>
<organism evidence="1 2">
    <name type="scientific">Arundinibacter roseus</name>
    <dbReference type="NCBI Taxonomy" id="2070510"/>
    <lineage>
        <taxon>Bacteria</taxon>
        <taxon>Pseudomonadati</taxon>
        <taxon>Bacteroidota</taxon>
        <taxon>Cytophagia</taxon>
        <taxon>Cytophagales</taxon>
        <taxon>Spirosomataceae</taxon>
        <taxon>Arundinibacter</taxon>
    </lineage>
</organism>
<evidence type="ECO:0000313" key="1">
    <source>
        <dbReference type="EMBL" id="TDB62373.1"/>
    </source>
</evidence>
<evidence type="ECO:0000313" key="2">
    <source>
        <dbReference type="Proteomes" id="UP000295706"/>
    </source>
</evidence>
<keyword evidence="2" id="KW-1185">Reference proteome</keyword>
<dbReference type="Proteomes" id="UP000295706">
    <property type="component" value="Unassembled WGS sequence"/>
</dbReference>
<proteinExistence type="predicted"/>
<accession>A0A4R4K4Z8</accession>
<dbReference type="RefSeq" id="WP_132120446.1">
    <property type="nucleotide sequence ID" value="NZ_SMJU01000012.1"/>
</dbReference>
<protein>
    <submittedName>
        <fullName evidence="1">Uncharacterized protein</fullName>
    </submittedName>
</protein>
<gene>
    <name evidence="1" type="ORF">EZE20_18500</name>
</gene>